<dbReference type="InterPro" id="IPR014783">
    <property type="entry name" value="Cu2_ascorb_mOase_CS-2"/>
</dbReference>
<dbReference type="InterPro" id="IPR000720">
    <property type="entry name" value="PHM/PAL"/>
</dbReference>
<evidence type="ECO:0000259" key="16">
    <source>
        <dbReference type="Pfam" id="PF01082"/>
    </source>
</evidence>
<evidence type="ECO:0000256" key="13">
    <source>
        <dbReference type="PIRSR" id="PIRSR600720-2"/>
    </source>
</evidence>
<evidence type="ECO:0000256" key="8">
    <source>
        <dbReference type="ARBA" id="ARBA00023008"/>
    </source>
</evidence>
<dbReference type="FunCoup" id="B4LP17">
    <property type="interactions" value="72"/>
</dbReference>
<dbReference type="PhylomeDB" id="B4LP17"/>
<reference evidence="18 19" key="1">
    <citation type="journal article" date="2007" name="Nature">
        <title>Evolution of genes and genomes on the Drosophila phylogeny.</title>
        <authorList>
            <consortium name="Drosophila 12 Genomes Consortium"/>
            <person name="Clark A.G."/>
            <person name="Eisen M.B."/>
            <person name="Smith D.R."/>
            <person name="Bergman C.M."/>
            <person name="Oliver B."/>
            <person name="Markow T.A."/>
            <person name="Kaufman T.C."/>
            <person name="Kellis M."/>
            <person name="Gelbart W."/>
            <person name="Iyer V.N."/>
            <person name="Pollard D.A."/>
            <person name="Sackton T.B."/>
            <person name="Larracuente A.M."/>
            <person name="Singh N.D."/>
            <person name="Abad J.P."/>
            <person name="Abt D.N."/>
            <person name="Adryan B."/>
            <person name="Aguade M."/>
            <person name="Akashi H."/>
            <person name="Anderson W.W."/>
            <person name="Aquadro C.F."/>
            <person name="Ardell D.H."/>
            <person name="Arguello R."/>
            <person name="Artieri C.G."/>
            <person name="Barbash D.A."/>
            <person name="Barker D."/>
            <person name="Barsanti P."/>
            <person name="Batterham P."/>
            <person name="Batzoglou S."/>
            <person name="Begun D."/>
            <person name="Bhutkar A."/>
            <person name="Blanco E."/>
            <person name="Bosak S.A."/>
            <person name="Bradley R.K."/>
            <person name="Brand A.D."/>
            <person name="Brent M.R."/>
            <person name="Brooks A.N."/>
            <person name="Brown R.H."/>
            <person name="Butlin R.K."/>
            <person name="Caggese C."/>
            <person name="Calvi B.R."/>
            <person name="Bernardo de Carvalho A."/>
            <person name="Caspi A."/>
            <person name="Castrezana S."/>
            <person name="Celniker S.E."/>
            <person name="Chang J.L."/>
            <person name="Chapple C."/>
            <person name="Chatterji S."/>
            <person name="Chinwalla A."/>
            <person name="Civetta A."/>
            <person name="Clifton S.W."/>
            <person name="Comeron J.M."/>
            <person name="Costello J.C."/>
            <person name="Coyne J.A."/>
            <person name="Daub J."/>
            <person name="David R.G."/>
            <person name="Delcher A.L."/>
            <person name="Delehaunty K."/>
            <person name="Do C.B."/>
            <person name="Ebling H."/>
            <person name="Edwards K."/>
            <person name="Eickbush T."/>
            <person name="Evans J.D."/>
            <person name="Filipski A."/>
            <person name="Findeiss S."/>
            <person name="Freyhult E."/>
            <person name="Fulton L."/>
            <person name="Fulton R."/>
            <person name="Garcia A.C."/>
            <person name="Gardiner A."/>
            <person name="Garfield D.A."/>
            <person name="Garvin B.E."/>
            <person name="Gibson G."/>
            <person name="Gilbert D."/>
            <person name="Gnerre S."/>
            <person name="Godfrey J."/>
            <person name="Good R."/>
            <person name="Gotea V."/>
            <person name="Gravely B."/>
            <person name="Greenberg A.J."/>
            <person name="Griffiths-Jones S."/>
            <person name="Gross S."/>
            <person name="Guigo R."/>
            <person name="Gustafson E.A."/>
            <person name="Haerty W."/>
            <person name="Hahn M.W."/>
            <person name="Halligan D.L."/>
            <person name="Halpern A.L."/>
            <person name="Halter G.M."/>
            <person name="Han M.V."/>
            <person name="Heger A."/>
            <person name="Hillier L."/>
            <person name="Hinrichs A.S."/>
            <person name="Holmes I."/>
            <person name="Hoskins R.A."/>
            <person name="Hubisz M.J."/>
            <person name="Hultmark D."/>
            <person name="Huntley M.A."/>
            <person name="Jaffe D.B."/>
            <person name="Jagadeeshan S."/>
            <person name="Jeck W.R."/>
            <person name="Johnson J."/>
            <person name="Jones C.D."/>
            <person name="Jordan W.C."/>
            <person name="Karpen G.H."/>
            <person name="Kataoka E."/>
            <person name="Keightley P.D."/>
            <person name="Kheradpour P."/>
            <person name="Kirkness E.F."/>
            <person name="Koerich L.B."/>
            <person name="Kristiansen K."/>
            <person name="Kudrna D."/>
            <person name="Kulathinal R.J."/>
            <person name="Kumar S."/>
            <person name="Kwok R."/>
            <person name="Lander E."/>
            <person name="Langley C.H."/>
            <person name="Lapoint R."/>
            <person name="Lazzaro B.P."/>
            <person name="Lee S.J."/>
            <person name="Levesque L."/>
            <person name="Li R."/>
            <person name="Lin C.F."/>
            <person name="Lin M.F."/>
            <person name="Lindblad-Toh K."/>
            <person name="Llopart A."/>
            <person name="Long M."/>
            <person name="Low L."/>
            <person name="Lozovsky E."/>
            <person name="Lu J."/>
            <person name="Luo M."/>
            <person name="Machado C.A."/>
            <person name="Makalowski W."/>
            <person name="Marzo M."/>
            <person name="Matsuda M."/>
            <person name="Matzkin L."/>
            <person name="McAllister B."/>
            <person name="McBride C.S."/>
            <person name="McKernan B."/>
            <person name="McKernan K."/>
            <person name="Mendez-Lago M."/>
            <person name="Minx P."/>
            <person name="Mollenhauer M.U."/>
            <person name="Montooth K."/>
            <person name="Mount S.M."/>
            <person name="Mu X."/>
            <person name="Myers E."/>
            <person name="Negre B."/>
            <person name="Newfeld S."/>
            <person name="Nielsen R."/>
            <person name="Noor M.A."/>
            <person name="O'Grady P."/>
            <person name="Pachter L."/>
            <person name="Papaceit M."/>
            <person name="Parisi M.J."/>
            <person name="Parisi M."/>
            <person name="Parts L."/>
            <person name="Pedersen J.S."/>
            <person name="Pesole G."/>
            <person name="Phillippy A.M."/>
            <person name="Ponting C.P."/>
            <person name="Pop M."/>
            <person name="Porcelli D."/>
            <person name="Powell J.R."/>
            <person name="Prohaska S."/>
            <person name="Pruitt K."/>
            <person name="Puig M."/>
            <person name="Quesneville H."/>
            <person name="Ram K.R."/>
            <person name="Rand D."/>
            <person name="Rasmussen M.D."/>
            <person name="Reed L.K."/>
            <person name="Reenan R."/>
            <person name="Reily A."/>
            <person name="Remington K.A."/>
            <person name="Rieger T.T."/>
            <person name="Ritchie M.G."/>
            <person name="Robin C."/>
            <person name="Rogers Y.H."/>
            <person name="Rohde C."/>
            <person name="Rozas J."/>
            <person name="Rubenfield M.J."/>
            <person name="Ruiz A."/>
            <person name="Russo S."/>
            <person name="Salzberg S.L."/>
            <person name="Sanchez-Gracia A."/>
            <person name="Saranga D.J."/>
            <person name="Sato H."/>
            <person name="Schaeffer S.W."/>
            <person name="Schatz M.C."/>
            <person name="Schlenke T."/>
            <person name="Schwartz R."/>
            <person name="Segarra C."/>
            <person name="Singh R.S."/>
            <person name="Sirot L."/>
            <person name="Sirota M."/>
            <person name="Sisneros N.B."/>
            <person name="Smith C.D."/>
            <person name="Smith T.F."/>
            <person name="Spieth J."/>
            <person name="Stage D.E."/>
            <person name="Stark A."/>
            <person name="Stephan W."/>
            <person name="Strausberg R.L."/>
            <person name="Strempel S."/>
            <person name="Sturgill D."/>
            <person name="Sutton G."/>
            <person name="Sutton G.G."/>
            <person name="Tao W."/>
            <person name="Teichmann S."/>
            <person name="Tobari Y.N."/>
            <person name="Tomimura Y."/>
            <person name="Tsolas J.M."/>
            <person name="Valente V.L."/>
            <person name="Venter E."/>
            <person name="Venter J.C."/>
            <person name="Vicario S."/>
            <person name="Vieira F.G."/>
            <person name="Vilella A.J."/>
            <person name="Villasante A."/>
            <person name="Walenz B."/>
            <person name="Wang J."/>
            <person name="Wasserman M."/>
            <person name="Watts T."/>
            <person name="Wilson D."/>
            <person name="Wilson R.K."/>
            <person name="Wing R.A."/>
            <person name="Wolfner M.F."/>
            <person name="Wong A."/>
            <person name="Wong G.K."/>
            <person name="Wu C.I."/>
            <person name="Wu G."/>
            <person name="Yamamoto D."/>
            <person name="Yang H.P."/>
            <person name="Yang S.P."/>
            <person name="Yorke J.A."/>
            <person name="Yoshida K."/>
            <person name="Zdobnov E."/>
            <person name="Zhang P."/>
            <person name="Zhang Y."/>
            <person name="Zimin A.V."/>
            <person name="Baldwin J."/>
            <person name="Abdouelleil A."/>
            <person name="Abdulkadir J."/>
            <person name="Abebe A."/>
            <person name="Abera B."/>
            <person name="Abreu J."/>
            <person name="Acer S.C."/>
            <person name="Aftuck L."/>
            <person name="Alexander A."/>
            <person name="An P."/>
            <person name="Anderson E."/>
            <person name="Anderson S."/>
            <person name="Arachi H."/>
            <person name="Azer M."/>
            <person name="Bachantsang P."/>
            <person name="Barry A."/>
            <person name="Bayul T."/>
            <person name="Berlin A."/>
            <person name="Bessette D."/>
            <person name="Bloom T."/>
            <person name="Blye J."/>
            <person name="Boguslavskiy L."/>
            <person name="Bonnet C."/>
            <person name="Boukhgalter B."/>
            <person name="Bourzgui I."/>
            <person name="Brown A."/>
            <person name="Cahill P."/>
            <person name="Channer S."/>
            <person name="Cheshatsang Y."/>
            <person name="Chuda L."/>
            <person name="Citroen M."/>
            <person name="Collymore A."/>
            <person name="Cooke P."/>
            <person name="Costello M."/>
            <person name="D'Aco K."/>
            <person name="Daza R."/>
            <person name="De Haan G."/>
            <person name="DeGray S."/>
            <person name="DeMaso C."/>
            <person name="Dhargay N."/>
            <person name="Dooley K."/>
            <person name="Dooley E."/>
            <person name="Doricent M."/>
            <person name="Dorje P."/>
            <person name="Dorjee K."/>
            <person name="Dupes A."/>
            <person name="Elong R."/>
            <person name="Falk J."/>
            <person name="Farina A."/>
            <person name="Faro S."/>
            <person name="Ferguson D."/>
            <person name="Fisher S."/>
            <person name="Foley C.D."/>
            <person name="Franke A."/>
            <person name="Friedrich D."/>
            <person name="Gadbois L."/>
            <person name="Gearin G."/>
            <person name="Gearin C.R."/>
            <person name="Giannoukos G."/>
            <person name="Goode T."/>
            <person name="Graham J."/>
            <person name="Grandbois E."/>
            <person name="Grewal S."/>
            <person name="Gyaltsen K."/>
            <person name="Hafez N."/>
            <person name="Hagos B."/>
            <person name="Hall J."/>
            <person name="Henson C."/>
            <person name="Hollinger A."/>
            <person name="Honan T."/>
            <person name="Huard M.D."/>
            <person name="Hughes L."/>
            <person name="Hurhula B."/>
            <person name="Husby M.E."/>
            <person name="Kamat A."/>
            <person name="Kanga B."/>
            <person name="Kashin S."/>
            <person name="Khazanovich D."/>
            <person name="Kisner P."/>
            <person name="Lance K."/>
            <person name="Lara M."/>
            <person name="Lee W."/>
            <person name="Lennon N."/>
            <person name="Letendre F."/>
            <person name="LeVine R."/>
            <person name="Lipovsky A."/>
            <person name="Liu X."/>
            <person name="Liu J."/>
            <person name="Liu S."/>
            <person name="Lokyitsang T."/>
            <person name="Lokyitsang Y."/>
            <person name="Lubonja R."/>
            <person name="Lui A."/>
            <person name="MacDonald P."/>
            <person name="Magnisalis V."/>
            <person name="Maru K."/>
            <person name="Matthews C."/>
            <person name="McCusker W."/>
            <person name="McDonough S."/>
            <person name="Mehta T."/>
            <person name="Meldrim J."/>
            <person name="Meneus L."/>
            <person name="Mihai O."/>
            <person name="Mihalev A."/>
            <person name="Mihova T."/>
            <person name="Mittelman R."/>
            <person name="Mlenga V."/>
            <person name="Montmayeur A."/>
            <person name="Mulrain L."/>
            <person name="Navidi A."/>
            <person name="Naylor J."/>
            <person name="Negash T."/>
            <person name="Nguyen T."/>
            <person name="Nguyen N."/>
            <person name="Nicol R."/>
            <person name="Norbu C."/>
            <person name="Norbu N."/>
            <person name="Novod N."/>
            <person name="O'Neill B."/>
            <person name="Osman S."/>
            <person name="Markiewicz E."/>
            <person name="Oyono O.L."/>
            <person name="Patti C."/>
            <person name="Phunkhang P."/>
            <person name="Pierre F."/>
            <person name="Priest M."/>
            <person name="Raghuraman S."/>
            <person name="Rege F."/>
            <person name="Reyes R."/>
            <person name="Rise C."/>
            <person name="Rogov P."/>
            <person name="Ross K."/>
            <person name="Ryan E."/>
            <person name="Settipalli S."/>
            <person name="Shea T."/>
            <person name="Sherpa N."/>
            <person name="Shi L."/>
            <person name="Shih D."/>
            <person name="Sparrow T."/>
            <person name="Spaulding J."/>
            <person name="Stalker J."/>
            <person name="Stange-Thomann N."/>
            <person name="Stavropoulos S."/>
            <person name="Stone C."/>
            <person name="Strader C."/>
            <person name="Tesfaye S."/>
            <person name="Thomson T."/>
            <person name="Thoulutsang Y."/>
            <person name="Thoulutsang D."/>
            <person name="Topham K."/>
            <person name="Topping I."/>
            <person name="Tsamla T."/>
            <person name="Vassiliev H."/>
            <person name="Vo A."/>
            <person name="Wangchuk T."/>
            <person name="Wangdi T."/>
            <person name="Weiand M."/>
            <person name="Wilkinson J."/>
            <person name="Wilson A."/>
            <person name="Yadav S."/>
            <person name="Young G."/>
            <person name="Yu Q."/>
            <person name="Zembek L."/>
            <person name="Zhong D."/>
            <person name="Zimmer A."/>
            <person name="Zwirko Z."/>
            <person name="Jaffe D.B."/>
            <person name="Alvarez P."/>
            <person name="Brockman W."/>
            <person name="Butler J."/>
            <person name="Chin C."/>
            <person name="Gnerre S."/>
            <person name="Grabherr M."/>
            <person name="Kleber M."/>
            <person name="Mauceli E."/>
            <person name="MacCallum I."/>
        </authorList>
    </citation>
    <scope>NUCLEOTIDE SEQUENCE [LARGE SCALE GENOMIC DNA]</scope>
    <source>
        <strain evidence="19">Tucson 15010-1051.87</strain>
    </source>
</reference>
<keyword evidence="6 15" id="KW-0732">Signal</keyword>
<name>B4LP17_DROVI</name>
<evidence type="ECO:0000259" key="17">
    <source>
        <dbReference type="Pfam" id="PF03712"/>
    </source>
</evidence>
<dbReference type="FunFam" id="2.60.120.310:FF:000005">
    <property type="entry name" value="Peptidylglycine alpha-hydroxylating monooxygenase"/>
    <property type="match status" value="1"/>
</dbReference>
<evidence type="ECO:0000256" key="10">
    <source>
        <dbReference type="ARBA" id="ARBA00023157"/>
    </source>
</evidence>
<feature type="disulfide bond" evidence="14">
    <location>
        <begin position="94"/>
        <end position="121"/>
    </location>
</feature>
<dbReference type="Gene3D" id="2.60.120.230">
    <property type="match status" value="1"/>
</dbReference>
<evidence type="ECO:0000256" key="7">
    <source>
        <dbReference type="ARBA" id="ARBA00023002"/>
    </source>
</evidence>
<feature type="binding site" evidence="13">
    <location>
        <position position="164"/>
    </location>
    <ligand>
        <name>Cu(2+)</name>
        <dbReference type="ChEBI" id="CHEBI:29036"/>
        <label>1</label>
        <note>catalytic</note>
    </ligand>
</feature>
<feature type="binding site" evidence="13">
    <location>
        <position position="233"/>
    </location>
    <ligand>
        <name>Cu(2+)</name>
        <dbReference type="ChEBI" id="CHEBI:29036"/>
        <label>1</label>
        <note>catalytic</note>
    </ligand>
</feature>
<dbReference type="InterPro" id="IPR008977">
    <property type="entry name" value="PHM/PNGase_F_dom_sf"/>
</dbReference>
<evidence type="ECO:0000313" key="18">
    <source>
        <dbReference type="EMBL" id="EDW61186.1"/>
    </source>
</evidence>
<dbReference type="PANTHER" id="PTHR10680">
    <property type="entry name" value="PEPTIDYL-GLYCINE ALPHA-AMIDATING MONOOXYGENASE"/>
    <property type="match status" value="1"/>
</dbReference>
<evidence type="ECO:0000313" key="19">
    <source>
        <dbReference type="Proteomes" id="UP000008792"/>
    </source>
</evidence>
<dbReference type="EC" id="1.14.17.3" evidence="3"/>
<keyword evidence="9" id="KW-0503">Monooxygenase</keyword>
<dbReference type="Pfam" id="PF01082">
    <property type="entry name" value="Cu2_monooxygen"/>
    <property type="match status" value="1"/>
</dbReference>
<feature type="disulfide bond" evidence="14">
    <location>
        <begin position="61"/>
        <end position="106"/>
    </location>
</feature>
<dbReference type="PANTHER" id="PTHR10680:SF14">
    <property type="entry name" value="PEPTIDYL-GLYCINE ALPHA-AMIDATING MONOOXYGENASE"/>
    <property type="match status" value="1"/>
</dbReference>
<dbReference type="GO" id="GO:0005576">
    <property type="term" value="C:extracellular region"/>
    <property type="evidence" value="ECO:0007669"/>
    <property type="project" value="UniProtKB-SubCell"/>
</dbReference>
<comment type="cofactor">
    <cofactor evidence="13">
        <name>Cu(2+)</name>
        <dbReference type="ChEBI" id="CHEBI:29036"/>
    </cofactor>
    <text evidence="13">Binds 2 Cu(2+) ions per subunit.</text>
</comment>
<keyword evidence="10 14" id="KW-1015">Disulfide bond</keyword>
<comment type="catalytic activity">
    <reaction evidence="12">
        <text>a [peptide]-C-terminal glycine + 2 L-ascorbate + O2 = a [peptide]-C-terminal (2S)-2-hydroxyglycine + 2 monodehydro-L-ascorbate radical + H2O</text>
        <dbReference type="Rhea" id="RHEA:21452"/>
        <dbReference type="Rhea" id="RHEA-COMP:13486"/>
        <dbReference type="Rhea" id="RHEA-COMP:15321"/>
        <dbReference type="ChEBI" id="CHEBI:15377"/>
        <dbReference type="ChEBI" id="CHEBI:15379"/>
        <dbReference type="ChEBI" id="CHEBI:38290"/>
        <dbReference type="ChEBI" id="CHEBI:59513"/>
        <dbReference type="ChEBI" id="CHEBI:137000"/>
        <dbReference type="ChEBI" id="CHEBI:142768"/>
        <dbReference type="EC" id="1.14.17.3"/>
    </reaction>
</comment>
<feature type="binding site" evidence="13">
    <location>
        <position position="235"/>
    </location>
    <ligand>
        <name>Cu(2+)</name>
        <dbReference type="ChEBI" id="CHEBI:29036"/>
        <label>1</label>
        <note>catalytic</note>
    </ligand>
</feature>
<feature type="signal peptide" evidence="15">
    <location>
        <begin position="1"/>
        <end position="20"/>
    </location>
</feature>
<dbReference type="AlphaFoldDB" id="B4LP17"/>
<comment type="subcellular location">
    <subcellularLocation>
        <location evidence="1">Secreted</location>
    </subcellularLocation>
</comment>
<dbReference type="InterPro" id="IPR036939">
    <property type="entry name" value="Cu2_ascorb_mOase_N_sf"/>
</dbReference>
<evidence type="ECO:0000256" key="6">
    <source>
        <dbReference type="ARBA" id="ARBA00022729"/>
    </source>
</evidence>
<keyword evidence="8 13" id="KW-0186">Copper</keyword>
<keyword evidence="19" id="KW-1185">Reference proteome</keyword>
<feature type="binding site" evidence="13">
    <location>
        <position position="309"/>
    </location>
    <ligand>
        <name>Cu(2+)</name>
        <dbReference type="ChEBI" id="CHEBI:29036"/>
        <label>1</label>
        <note>catalytic</note>
    </ligand>
</feature>
<dbReference type="InterPro" id="IPR000323">
    <property type="entry name" value="Cu2_ascorb_mOase_N"/>
</dbReference>
<dbReference type="PRINTS" id="PR00790">
    <property type="entry name" value="PAMONOXGNASE"/>
</dbReference>
<keyword evidence="11" id="KW-0325">Glycoprotein</keyword>
<dbReference type="SUPFAM" id="SSF49742">
    <property type="entry name" value="PHM/PNGase F"/>
    <property type="match status" value="2"/>
</dbReference>
<evidence type="ECO:0000256" key="1">
    <source>
        <dbReference type="ARBA" id="ARBA00004613"/>
    </source>
</evidence>
<keyword evidence="7 18" id="KW-0560">Oxidoreductase</keyword>
<dbReference type="Proteomes" id="UP000008792">
    <property type="component" value="Unassembled WGS sequence"/>
</dbReference>
<dbReference type="STRING" id="7244.B4LP17"/>
<dbReference type="EMBL" id="CH940648">
    <property type="protein sequence ID" value="EDW61186.1"/>
    <property type="molecule type" value="Genomic_DNA"/>
</dbReference>
<dbReference type="FunFam" id="2.60.120.230:FF:000002">
    <property type="entry name" value="Peptidyl-glycine alpha-amidating monooxygenase B"/>
    <property type="match status" value="1"/>
</dbReference>
<evidence type="ECO:0000256" key="12">
    <source>
        <dbReference type="ARBA" id="ARBA00048431"/>
    </source>
</evidence>
<comment type="similarity">
    <text evidence="2">Belongs to the copper type II ascorbate-dependent monooxygenase family.</text>
</comment>
<dbReference type="GO" id="GO:0004504">
    <property type="term" value="F:peptidylglycine monooxygenase activity"/>
    <property type="evidence" value="ECO:0007669"/>
    <property type="project" value="UniProtKB-EC"/>
</dbReference>
<feature type="binding site" evidence="13">
    <location>
        <position position="88"/>
    </location>
    <ligand>
        <name>Cu(2+)</name>
        <dbReference type="ChEBI" id="CHEBI:29036"/>
        <label>1</label>
        <note>catalytic</note>
    </ligand>
</feature>
<dbReference type="eggNOG" id="KOG3567">
    <property type="taxonomic scope" value="Eukaryota"/>
</dbReference>
<feature type="binding site" evidence="13">
    <location>
        <position position="87"/>
    </location>
    <ligand>
        <name>Cu(2+)</name>
        <dbReference type="ChEBI" id="CHEBI:29036"/>
        <label>1</label>
        <note>catalytic</note>
    </ligand>
</feature>
<evidence type="ECO:0000256" key="11">
    <source>
        <dbReference type="ARBA" id="ARBA00023180"/>
    </source>
</evidence>
<evidence type="ECO:0000256" key="15">
    <source>
        <dbReference type="SAM" id="SignalP"/>
    </source>
</evidence>
<keyword evidence="5 13" id="KW-0479">Metal-binding</keyword>
<dbReference type="Gene3D" id="2.60.120.310">
    <property type="entry name" value="Copper type II, ascorbate-dependent monooxygenase, N-terminal domain"/>
    <property type="match status" value="1"/>
</dbReference>
<dbReference type="InParanoid" id="B4LP17"/>
<dbReference type="GO" id="GO:0006518">
    <property type="term" value="P:peptide metabolic process"/>
    <property type="evidence" value="ECO:0007669"/>
    <property type="project" value="InterPro"/>
</dbReference>
<dbReference type="KEGG" id="dvi:6625978"/>
<evidence type="ECO:0000256" key="3">
    <source>
        <dbReference type="ARBA" id="ARBA00012689"/>
    </source>
</evidence>
<proteinExistence type="inferred from homology"/>
<feature type="domain" description="Copper type II ascorbate-dependent monooxygenase C-terminal" evidence="17">
    <location>
        <begin position="193"/>
        <end position="341"/>
    </location>
</feature>
<dbReference type="InterPro" id="IPR014784">
    <property type="entry name" value="Cu2_ascorb_mOase-like_C"/>
</dbReference>
<dbReference type="Pfam" id="PF03712">
    <property type="entry name" value="Cu2_monoox_C"/>
    <property type="match status" value="1"/>
</dbReference>
<feature type="disulfide bond" evidence="14">
    <location>
        <begin position="289"/>
        <end position="310"/>
    </location>
</feature>
<evidence type="ECO:0000256" key="2">
    <source>
        <dbReference type="ARBA" id="ARBA00010676"/>
    </source>
</evidence>
<dbReference type="InterPro" id="IPR024548">
    <property type="entry name" value="Cu2_monoox_C"/>
</dbReference>
<dbReference type="PROSITE" id="PS00085">
    <property type="entry name" value="CU2_MONOOXYGENASE_2"/>
    <property type="match status" value="1"/>
</dbReference>
<dbReference type="OrthoDB" id="10044505at2759"/>
<evidence type="ECO:0000256" key="4">
    <source>
        <dbReference type="ARBA" id="ARBA00022525"/>
    </source>
</evidence>
<organism evidence="18 19">
    <name type="scientific">Drosophila virilis</name>
    <name type="common">Fruit fly</name>
    <dbReference type="NCBI Taxonomy" id="7244"/>
    <lineage>
        <taxon>Eukaryota</taxon>
        <taxon>Metazoa</taxon>
        <taxon>Ecdysozoa</taxon>
        <taxon>Arthropoda</taxon>
        <taxon>Hexapoda</taxon>
        <taxon>Insecta</taxon>
        <taxon>Pterygota</taxon>
        <taxon>Neoptera</taxon>
        <taxon>Endopterygota</taxon>
        <taxon>Diptera</taxon>
        <taxon>Brachycera</taxon>
        <taxon>Muscomorpha</taxon>
        <taxon>Ephydroidea</taxon>
        <taxon>Drosophilidae</taxon>
        <taxon>Drosophila</taxon>
    </lineage>
</organism>
<dbReference type="SMR" id="B4LP17"/>
<gene>
    <name evidence="18" type="primary">Dvir\GJ21893</name>
    <name evidence="18" type="ORF">Dvir_GJ21893</name>
</gene>
<feature type="chain" id="PRO_5002812913" description="peptidylglycine monooxygenase" evidence="15">
    <location>
        <begin position="21"/>
        <end position="357"/>
    </location>
</feature>
<protein>
    <recommendedName>
        <fullName evidence="3">peptidylglycine monooxygenase</fullName>
        <ecNumber evidence="3">1.14.17.3</ecNumber>
    </recommendedName>
</protein>
<accession>B4LP17</accession>
<feature type="domain" description="Copper type II ascorbate-dependent monooxygenase N-terminal" evidence="16">
    <location>
        <begin position="46"/>
        <end position="170"/>
    </location>
</feature>
<dbReference type="GO" id="GO:0005507">
    <property type="term" value="F:copper ion binding"/>
    <property type="evidence" value="ECO:0007669"/>
    <property type="project" value="InterPro"/>
</dbReference>
<evidence type="ECO:0000256" key="14">
    <source>
        <dbReference type="PIRSR" id="PIRSR600720-3"/>
    </source>
</evidence>
<dbReference type="GO" id="GO:0016020">
    <property type="term" value="C:membrane"/>
    <property type="evidence" value="ECO:0007669"/>
    <property type="project" value="InterPro"/>
</dbReference>
<sequence>MAISVCYSVLLLWNIITAYGLVDQQSVTYPVNGKDYGKHASGSFPFLMPSVSPQTPDLYLCTPIKVDPTTSYYIVGYKPNATMNTAHHMLLYGCGEPGTTKLTWNCGEMTKSADEDTGSPCGAQSHSQILYAWARDAPKLDLPSGVGFKVGKNSPTKYLVLQVHYAHVGKFKDGSTDDSGIFLQYTEKPLTKLAGTLLLGTDGVIPPMKTEHMEAACEITENKTIHPFAYRTHTHGLGKVVSGYRVRSNAHGVQEWTLLGKRDPLTPQMFYNVENNSPIVAGDYVAARCTMKSTRQRTTEIGPTNEDEMCNFYLMYYVDEGEPLDMKYCFSQGPPNYYWANPDTGLHNIPNLEASTL</sequence>
<dbReference type="OMA" id="PELYLCT"/>
<feature type="disulfide bond" evidence="14">
    <location>
        <begin position="217"/>
        <end position="329"/>
    </location>
</feature>
<dbReference type="HOGENOM" id="CLU_051564_0_0_1"/>
<evidence type="ECO:0000256" key="5">
    <source>
        <dbReference type="ARBA" id="ARBA00022723"/>
    </source>
</evidence>
<evidence type="ECO:0000256" key="9">
    <source>
        <dbReference type="ARBA" id="ARBA00023033"/>
    </source>
</evidence>
<keyword evidence="4" id="KW-0964">Secreted</keyword>